<dbReference type="Proteomes" id="UP000215155">
    <property type="component" value="Unassembled WGS sequence"/>
</dbReference>
<evidence type="ECO:0000313" key="2">
    <source>
        <dbReference type="Proteomes" id="UP000215155"/>
    </source>
</evidence>
<accession>A0AA91YXF3</accession>
<sequence>MAGILDDEILELEGLFASDNSSMRNRHIEFARRDYVKLKQLGYVRAPSELKLNEYLWVDVLSYLQPRTQVEEIEENLEIRILQHPNGLWTYGVFACYGTRGWSFLPGLFTGLFRSENEAHDTAINSLIRFLQEDKKAAKLVKKLKGRLSGNLQLDLFAGFVF</sequence>
<organism evidence="1 2">
    <name type="scientific">Segatella copri</name>
    <dbReference type="NCBI Taxonomy" id="165179"/>
    <lineage>
        <taxon>Bacteria</taxon>
        <taxon>Pseudomonadati</taxon>
        <taxon>Bacteroidota</taxon>
        <taxon>Bacteroidia</taxon>
        <taxon>Bacteroidales</taxon>
        <taxon>Prevotellaceae</taxon>
        <taxon>Segatella</taxon>
    </lineage>
</organism>
<comment type="caution">
    <text evidence="1">The sequence shown here is derived from an EMBL/GenBank/DDBJ whole genome shotgun (WGS) entry which is preliminary data.</text>
</comment>
<dbReference type="AlphaFoldDB" id="A0AA91YXF3"/>
<protein>
    <submittedName>
        <fullName evidence="1">Uncharacterized protein</fullName>
    </submittedName>
</protein>
<dbReference type="RefSeq" id="WP_089543671.1">
    <property type="nucleotide sequence ID" value="NZ_JBQKIM010000038.1"/>
</dbReference>
<gene>
    <name evidence="1" type="ORF">CFT61_06640</name>
</gene>
<name>A0AA91YXF3_9BACT</name>
<dbReference type="EMBL" id="NMPZ01000008">
    <property type="protein sequence ID" value="OXL44307.1"/>
    <property type="molecule type" value="Genomic_DNA"/>
</dbReference>
<evidence type="ECO:0000313" key="1">
    <source>
        <dbReference type="EMBL" id="OXL44307.1"/>
    </source>
</evidence>
<proteinExistence type="predicted"/>
<reference evidence="1 2" key="1">
    <citation type="submission" date="2017-07" db="EMBL/GenBank/DDBJ databases">
        <title>Draft genome sequence of Prevotella copri isolated from the gut of healthy adult Indian.</title>
        <authorList>
            <person name="Das B."/>
            <person name="Bag S."/>
            <person name="Ghosh T.S."/>
        </authorList>
    </citation>
    <scope>NUCLEOTIDE SEQUENCE [LARGE SCALE GENOMIC DNA]</scope>
    <source>
        <strain evidence="1 2">Indica</strain>
    </source>
</reference>